<feature type="transmembrane region" description="Helical" evidence="1">
    <location>
        <begin position="291"/>
        <end position="309"/>
    </location>
</feature>
<dbReference type="Proteomes" id="UP000176322">
    <property type="component" value="Unassembled WGS sequence"/>
</dbReference>
<proteinExistence type="predicted"/>
<keyword evidence="1" id="KW-0472">Membrane</keyword>
<protein>
    <recommendedName>
        <fullName evidence="4">Membrane protein 6-pyruvoyl-tetrahydropterin synthase-related domain-containing protein</fullName>
    </recommendedName>
</protein>
<dbReference type="PANTHER" id="PTHR38454">
    <property type="entry name" value="INTEGRAL MEMBRANE PROTEIN-RELATED"/>
    <property type="match status" value="1"/>
</dbReference>
<comment type="caution">
    <text evidence="2">The sequence shown here is derived from an EMBL/GenBank/DDBJ whole genome shotgun (WGS) entry which is preliminary data.</text>
</comment>
<feature type="transmembrane region" description="Helical" evidence="1">
    <location>
        <begin position="220"/>
        <end position="238"/>
    </location>
</feature>
<dbReference type="Pfam" id="PF09586">
    <property type="entry name" value="YfhO"/>
    <property type="match status" value="1"/>
</dbReference>
<dbReference type="InterPro" id="IPR018580">
    <property type="entry name" value="Uncharacterised_YfhO"/>
</dbReference>
<dbReference type="STRING" id="1798475.A2837_00120"/>
<evidence type="ECO:0000313" key="3">
    <source>
        <dbReference type="Proteomes" id="UP000176322"/>
    </source>
</evidence>
<feature type="transmembrane region" description="Helical" evidence="1">
    <location>
        <begin position="356"/>
        <end position="373"/>
    </location>
</feature>
<accession>A0A1F6BXQ0</accession>
<sequence length="862" mass="97014">MIAIPANLKYLLLLFIALSLFFIPHWLTGEVYGTFDLSSITIPVEDIFARYQKQGIVPVWVPEIQTGYPLVANAIQSFFYFPHVVLRQVFSGVWVANLSLLLHIWLAGFGMMVLLQSLGFRRVTAVIGALVFAGGGYFIGRITLPHLFFPVAWIPLILWSQVRALERPKLKNSILFAVLIALQIFSGHIQVFVYTIIIMLVVAIVYVLKGKCFPLQARWHILLVPLLVGLLTAVHIMPTAELLPQSKRTGALTGAELLDVSYPPSQLLALVLPRIFGYQDTYTGAKNEPELMEYFGWIGLIAGMIGLFSRNTWRHPMGISALVLVILGLLLAGGNYSPFFHWVIDHVSFWAQFGNPGRALILVHVGWIVLIAFGIERFRLQRWQAYLLFAFVSAELLFWGYGVNRVTPLAVWQKLPEALAHVPTRIDAPRILSSGKLRPYVATDFEPTLGPSLDEGLVFEQTIVPQQNGWRGGTVGLAWGRKEAKSEDIYLDIIDESGSSVRQLVIDGAQIAVGESVPFEFPPIENSKGRTFMIRIWTNLARISAPHVIILTNRGGYDYNPTGFLSMCEQSQCKIVTSPDWGANADLDIQLFYRQAPVMSWREFLLPLAGESTGQKMVRGHLTLQIGRMYRYMHALGERGSFEDSNLISRRDLLDRLSVGTLLASYPEHREIEGMDEIVLTGQFPVEHQYAHVYRNNQAFLRVQLISSVRRVHNEEQALQLISSGELSLREVVIEEFPEAEILSADTSATVNIKRDDPQTVEIDVRTSQKQLLVLRDAMYGGWHAFIDGEKVSIYPVDSVFRGVVVPPGNHTVRFQYIPKVYNYAASASLTSWVMAIGFLAWQGHTVLKRKMILKKSRRDTE</sequence>
<dbReference type="AlphaFoldDB" id="A0A1F6BXQ0"/>
<gene>
    <name evidence="2" type="ORF">A2837_00120</name>
</gene>
<keyword evidence="1" id="KW-0812">Transmembrane</keyword>
<reference evidence="2 3" key="1">
    <citation type="journal article" date="2016" name="Nat. Commun.">
        <title>Thousands of microbial genomes shed light on interconnected biogeochemical processes in an aquifer system.</title>
        <authorList>
            <person name="Anantharaman K."/>
            <person name="Brown C.T."/>
            <person name="Hug L.A."/>
            <person name="Sharon I."/>
            <person name="Castelle C.J."/>
            <person name="Probst A.J."/>
            <person name="Thomas B.C."/>
            <person name="Singh A."/>
            <person name="Wilkins M.J."/>
            <person name="Karaoz U."/>
            <person name="Brodie E.L."/>
            <person name="Williams K.H."/>
            <person name="Hubbard S.S."/>
            <person name="Banfield J.F."/>
        </authorList>
    </citation>
    <scope>NUCLEOTIDE SEQUENCE [LARGE SCALE GENOMIC DNA]</scope>
</reference>
<dbReference type="EMBL" id="MFKO01000003">
    <property type="protein sequence ID" value="OGG41690.1"/>
    <property type="molecule type" value="Genomic_DNA"/>
</dbReference>
<evidence type="ECO:0000256" key="1">
    <source>
        <dbReference type="SAM" id="Phobius"/>
    </source>
</evidence>
<feature type="transmembrane region" description="Helical" evidence="1">
    <location>
        <begin position="821"/>
        <end position="842"/>
    </location>
</feature>
<evidence type="ECO:0008006" key="4">
    <source>
        <dbReference type="Google" id="ProtNLM"/>
    </source>
</evidence>
<feature type="transmembrane region" description="Helical" evidence="1">
    <location>
        <begin position="122"/>
        <end position="140"/>
    </location>
</feature>
<organism evidence="2 3">
    <name type="scientific">Candidatus Kaiserbacteria bacterium RIFCSPHIGHO2_01_FULL_46_22</name>
    <dbReference type="NCBI Taxonomy" id="1798475"/>
    <lineage>
        <taxon>Bacteria</taxon>
        <taxon>Candidatus Kaiseribacteriota</taxon>
    </lineage>
</organism>
<evidence type="ECO:0000313" key="2">
    <source>
        <dbReference type="EMBL" id="OGG41690.1"/>
    </source>
</evidence>
<name>A0A1F6BXQ0_9BACT</name>
<feature type="transmembrane region" description="Helical" evidence="1">
    <location>
        <begin position="385"/>
        <end position="403"/>
    </location>
</feature>
<feature type="transmembrane region" description="Helical" evidence="1">
    <location>
        <begin position="94"/>
        <end position="115"/>
    </location>
</feature>
<keyword evidence="1" id="KW-1133">Transmembrane helix</keyword>
<dbReference type="PANTHER" id="PTHR38454:SF1">
    <property type="entry name" value="INTEGRAL MEMBRANE PROTEIN"/>
    <property type="match status" value="1"/>
</dbReference>
<feature type="transmembrane region" description="Helical" evidence="1">
    <location>
        <begin position="191"/>
        <end position="208"/>
    </location>
</feature>
<feature type="transmembrane region" description="Helical" evidence="1">
    <location>
        <begin position="321"/>
        <end position="344"/>
    </location>
</feature>